<dbReference type="GO" id="GO:0005634">
    <property type="term" value="C:nucleus"/>
    <property type="evidence" value="ECO:0007669"/>
    <property type="project" value="TreeGrafter"/>
</dbReference>
<dbReference type="GO" id="GO:0003676">
    <property type="term" value="F:nucleic acid binding"/>
    <property type="evidence" value="ECO:0007669"/>
    <property type="project" value="InterPro"/>
</dbReference>
<dbReference type="OrthoDB" id="18781at2759"/>
<dbReference type="Gene3D" id="3.40.50.300">
    <property type="entry name" value="P-loop containing nucleotide triphosphate hydrolases"/>
    <property type="match status" value="1"/>
</dbReference>
<sequence length="247" mass="27593">MEALEDPVALVQKAARDHIPLDPTLPTDQPSTSSHNFITTDLRPSIEEVIAEIEGAEEYRDQVVFRKIFDTKEPQYVDLANPISDSIAKGLNLSMGVTKLYSHQAKAINALQEGKHVIVSTGTASGKSVIYQVPLLSMLEEDRDTTALFIFPTKALAQDQKAALEHLLARCSGLEDVKVATYDGDTAMNLRQGIRETASVIFTNFDMIHVSILPYEDTWRRFLKNMKLLVVDELHYYNGTLGWLVTD</sequence>
<name>A0A0C3PTT0_9AGAM</name>
<dbReference type="EMBL" id="KN823305">
    <property type="protein sequence ID" value="KIO18195.1"/>
    <property type="molecule type" value="Genomic_DNA"/>
</dbReference>
<dbReference type="InterPro" id="IPR014001">
    <property type="entry name" value="Helicase_ATP-bd"/>
</dbReference>
<evidence type="ECO:0000313" key="2">
    <source>
        <dbReference type="EMBL" id="KIO18195.1"/>
    </source>
</evidence>
<dbReference type="Pfam" id="PF00270">
    <property type="entry name" value="DEAD"/>
    <property type="match status" value="1"/>
</dbReference>
<dbReference type="Proteomes" id="UP000054248">
    <property type="component" value="Unassembled WGS sequence"/>
</dbReference>
<protein>
    <recommendedName>
        <fullName evidence="1">Helicase ATP-binding domain-containing protein</fullName>
    </recommendedName>
</protein>
<reference evidence="2 3" key="1">
    <citation type="submission" date="2014-04" db="EMBL/GenBank/DDBJ databases">
        <authorList>
            <consortium name="DOE Joint Genome Institute"/>
            <person name="Kuo A."/>
            <person name="Girlanda M."/>
            <person name="Perotto S."/>
            <person name="Kohler A."/>
            <person name="Nagy L.G."/>
            <person name="Floudas D."/>
            <person name="Copeland A."/>
            <person name="Barry K.W."/>
            <person name="Cichocki N."/>
            <person name="Veneault-Fourrey C."/>
            <person name="LaButti K."/>
            <person name="Lindquist E.A."/>
            <person name="Lipzen A."/>
            <person name="Lundell T."/>
            <person name="Morin E."/>
            <person name="Murat C."/>
            <person name="Sun H."/>
            <person name="Tunlid A."/>
            <person name="Henrissat B."/>
            <person name="Grigoriev I.V."/>
            <person name="Hibbett D.S."/>
            <person name="Martin F."/>
            <person name="Nordberg H.P."/>
            <person name="Cantor M.N."/>
            <person name="Hua S.X."/>
        </authorList>
    </citation>
    <scope>NUCLEOTIDE SEQUENCE [LARGE SCALE GENOMIC DNA]</scope>
    <source>
        <strain evidence="2 3">MUT 4182</strain>
    </source>
</reference>
<evidence type="ECO:0000259" key="1">
    <source>
        <dbReference type="PROSITE" id="PS51192"/>
    </source>
</evidence>
<dbReference type="GO" id="GO:0005524">
    <property type="term" value="F:ATP binding"/>
    <property type="evidence" value="ECO:0007669"/>
    <property type="project" value="InterPro"/>
</dbReference>
<feature type="domain" description="Helicase ATP-binding" evidence="1">
    <location>
        <begin position="108"/>
        <end position="247"/>
    </location>
</feature>
<proteinExistence type="predicted"/>
<dbReference type="GO" id="GO:0006289">
    <property type="term" value="P:nucleotide-excision repair"/>
    <property type="evidence" value="ECO:0007669"/>
    <property type="project" value="TreeGrafter"/>
</dbReference>
<dbReference type="SUPFAM" id="SSF52540">
    <property type="entry name" value="P-loop containing nucleoside triphosphate hydrolases"/>
    <property type="match status" value="1"/>
</dbReference>
<dbReference type="PROSITE" id="PS51192">
    <property type="entry name" value="HELICASE_ATP_BIND_1"/>
    <property type="match status" value="1"/>
</dbReference>
<keyword evidence="3" id="KW-1185">Reference proteome</keyword>
<dbReference type="SMART" id="SM00487">
    <property type="entry name" value="DEXDc"/>
    <property type="match status" value="1"/>
</dbReference>
<gene>
    <name evidence="2" type="ORF">M407DRAFT_32132</name>
</gene>
<reference evidence="3" key="2">
    <citation type="submission" date="2015-01" db="EMBL/GenBank/DDBJ databases">
        <title>Evolutionary Origins and Diversification of the Mycorrhizal Mutualists.</title>
        <authorList>
            <consortium name="DOE Joint Genome Institute"/>
            <consortium name="Mycorrhizal Genomics Consortium"/>
            <person name="Kohler A."/>
            <person name="Kuo A."/>
            <person name="Nagy L.G."/>
            <person name="Floudas D."/>
            <person name="Copeland A."/>
            <person name="Barry K.W."/>
            <person name="Cichocki N."/>
            <person name="Veneault-Fourrey C."/>
            <person name="LaButti K."/>
            <person name="Lindquist E.A."/>
            <person name="Lipzen A."/>
            <person name="Lundell T."/>
            <person name="Morin E."/>
            <person name="Murat C."/>
            <person name="Riley R."/>
            <person name="Ohm R."/>
            <person name="Sun H."/>
            <person name="Tunlid A."/>
            <person name="Henrissat B."/>
            <person name="Grigoriev I.V."/>
            <person name="Hibbett D.S."/>
            <person name="Martin F."/>
        </authorList>
    </citation>
    <scope>NUCLEOTIDE SEQUENCE [LARGE SCALE GENOMIC DNA]</scope>
    <source>
        <strain evidence="3">MUT 4182</strain>
    </source>
</reference>
<accession>A0A0C3PTT0</accession>
<dbReference type="GO" id="GO:0043138">
    <property type="term" value="F:3'-5' DNA helicase activity"/>
    <property type="evidence" value="ECO:0007669"/>
    <property type="project" value="TreeGrafter"/>
</dbReference>
<dbReference type="PANTHER" id="PTHR47957">
    <property type="entry name" value="ATP-DEPENDENT HELICASE HRQ1"/>
    <property type="match status" value="1"/>
</dbReference>
<dbReference type="CDD" id="cd17923">
    <property type="entry name" value="DEXHc_Hrq1-like"/>
    <property type="match status" value="1"/>
</dbReference>
<dbReference type="InterPro" id="IPR011545">
    <property type="entry name" value="DEAD/DEAH_box_helicase_dom"/>
</dbReference>
<organism evidence="2 3">
    <name type="scientific">Tulasnella calospora MUT 4182</name>
    <dbReference type="NCBI Taxonomy" id="1051891"/>
    <lineage>
        <taxon>Eukaryota</taxon>
        <taxon>Fungi</taxon>
        <taxon>Dikarya</taxon>
        <taxon>Basidiomycota</taxon>
        <taxon>Agaricomycotina</taxon>
        <taxon>Agaricomycetes</taxon>
        <taxon>Cantharellales</taxon>
        <taxon>Tulasnellaceae</taxon>
        <taxon>Tulasnella</taxon>
    </lineage>
</organism>
<dbReference type="HOGENOM" id="CLU_056293_0_0_1"/>
<dbReference type="STRING" id="1051891.A0A0C3PTT0"/>
<dbReference type="GO" id="GO:0036297">
    <property type="term" value="P:interstrand cross-link repair"/>
    <property type="evidence" value="ECO:0007669"/>
    <property type="project" value="TreeGrafter"/>
</dbReference>
<dbReference type="PANTHER" id="PTHR47957:SF3">
    <property type="entry name" value="ATP-DEPENDENT HELICASE HRQ1"/>
    <property type="match status" value="1"/>
</dbReference>
<evidence type="ECO:0000313" key="3">
    <source>
        <dbReference type="Proteomes" id="UP000054248"/>
    </source>
</evidence>
<dbReference type="AlphaFoldDB" id="A0A0C3PTT0"/>
<dbReference type="InterPro" id="IPR027417">
    <property type="entry name" value="P-loop_NTPase"/>
</dbReference>